<accession>A0ABW1G0H7</accession>
<dbReference type="InterPro" id="IPR010997">
    <property type="entry name" value="HRDC-like_sf"/>
</dbReference>
<feature type="domain" description="HRDC" evidence="2">
    <location>
        <begin position="49"/>
        <end position="129"/>
    </location>
</feature>
<feature type="region of interest" description="Disordered" evidence="1">
    <location>
        <begin position="129"/>
        <end position="163"/>
    </location>
</feature>
<evidence type="ECO:0000313" key="3">
    <source>
        <dbReference type="EMBL" id="MFC5908255.1"/>
    </source>
</evidence>
<dbReference type="InterPro" id="IPR002121">
    <property type="entry name" value="HRDC_dom"/>
</dbReference>
<feature type="compositionally biased region" description="Basic and acidic residues" evidence="1">
    <location>
        <begin position="154"/>
        <end position="163"/>
    </location>
</feature>
<dbReference type="InterPro" id="IPR044876">
    <property type="entry name" value="HRDC_dom_sf"/>
</dbReference>
<dbReference type="Proteomes" id="UP001596174">
    <property type="component" value="Unassembled WGS sequence"/>
</dbReference>
<dbReference type="SUPFAM" id="SSF47819">
    <property type="entry name" value="HRDC-like"/>
    <property type="match status" value="1"/>
</dbReference>
<evidence type="ECO:0000313" key="4">
    <source>
        <dbReference type="Proteomes" id="UP001596174"/>
    </source>
</evidence>
<comment type="caution">
    <text evidence="3">The sequence shown here is derived from an EMBL/GenBank/DDBJ whole genome shotgun (WGS) entry which is preliminary data.</text>
</comment>
<reference evidence="4" key="1">
    <citation type="journal article" date="2019" name="Int. J. Syst. Evol. Microbiol.">
        <title>The Global Catalogue of Microorganisms (GCM) 10K type strain sequencing project: providing services to taxonomists for standard genome sequencing and annotation.</title>
        <authorList>
            <consortium name="The Broad Institute Genomics Platform"/>
            <consortium name="The Broad Institute Genome Sequencing Center for Infectious Disease"/>
            <person name="Wu L."/>
            <person name="Ma J."/>
        </authorList>
    </citation>
    <scope>NUCLEOTIDE SEQUENCE [LARGE SCALE GENOMIC DNA]</scope>
    <source>
        <strain evidence="4">JCM 4816</strain>
    </source>
</reference>
<name>A0ABW1G0H7_9ACTN</name>
<dbReference type="SMART" id="SM00341">
    <property type="entry name" value="HRDC"/>
    <property type="match status" value="1"/>
</dbReference>
<dbReference type="RefSeq" id="WP_380583256.1">
    <property type="nucleotide sequence ID" value="NZ_JBHSQJ010000054.1"/>
</dbReference>
<gene>
    <name evidence="3" type="ORF">ACFP3V_13665</name>
</gene>
<dbReference type="Pfam" id="PF00570">
    <property type="entry name" value="HRDC"/>
    <property type="match status" value="1"/>
</dbReference>
<proteinExistence type="predicted"/>
<evidence type="ECO:0000259" key="2">
    <source>
        <dbReference type="PROSITE" id="PS50967"/>
    </source>
</evidence>
<dbReference type="EMBL" id="JBHSQJ010000054">
    <property type="protein sequence ID" value="MFC5908255.1"/>
    <property type="molecule type" value="Genomic_DNA"/>
</dbReference>
<evidence type="ECO:0000256" key="1">
    <source>
        <dbReference type="SAM" id="MobiDB-lite"/>
    </source>
</evidence>
<dbReference type="Gene3D" id="1.10.150.80">
    <property type="entry name" value="HRDC domain"/>
    <property type="match status" value="1"/>
</dbReference>
<keyword evidence="4" id="KW-1185">Reference proteome</keyword>
<protein>
    <submittedName>
        <fullName evidence="3">HRDC domain-containing protein</fullName>
    </submittedName>
</protein>
<feature type="non-terminal residue" evidence="3">
    <location>
        <position position="1"/>
    </location>
</feature>
<sequence length="163" mass="17410">ARAAGPARAAGQRAAAGGKAKAPVKCRVCGRVLTEAVERKLRRCADCPSTLDEALYERLRDWRSSQARSQSLPPYCVFTDATLLAIAETLPKTLNQLAGISGVGRAKLDKYGEAVLSLCGGVLPGESQVEFPEEFPEEAGGSAPDDISDFWDESDARENSPEK</sequence>
<organism evidence="3 4">
    <name type="scientific">Streptacidiphilus monticola</name>
    <dbReference type="NCBI Taxonomy" id="2161674"/>
    <lineage>
        <taxon>Bacteria</taxon>
        <taxon>Bacillati</taxon>
        <taxon>Actinomycetota</taxon>
        <taxon>Actinomycetes</taxon>
        <taxon>Kitasatosporales</taxon>
        <taxon>Streptomycetaceae</taxon>
        <taxon>Streptacidiphilus</taxon>
    </lineage>
</organism>
<dbReference type="PROSITE" id="PS50967">
    <property type="entry name" value="HRDC"/>
    <property type="match status" value="1"/>
</dbReference>